<proteinExistence type="predicted"/>
<evidence type="ECO:0000313" key="2">
    <source>
        <dbReference type="Proteomes" id="UP000835052"/>
    </source>
</evidence>
<sequence length="121" mass="14168">MLFGLQRTAALLRTAKCQTKIKLFGKKKRGRKSTWRLKSKEAHLLVFDWRWVAEEKRDGVRGRRQNQLENLTLSQNVPPKRSGFVLLTQIYSNLLTKSSLNGREKCEVWKESWRLAGIVVR</sequence>
<comment type="caution">
    <text evidence="1">The sequence shown here is derived from an EMBL/GenBank/DDBJ whole genome shotgun (WGS) entry which is preliminary data.</text>
</comment>
<name>A0A8S1HT47_9PELO</name>
<dbReference type="Proteomes" id="UP000835052">
    <property type="component" value="Unassembled WGS sequence"/>
</dbReference>
<organism evidence="1 2">
    <name type="scientific">Caenorhabditis auriculariae</name>
    <dbReference type="NCBI Taxonomy" id="2777116"/>
    <lineage>
        <taxon>Eukaryota</taxon>
        <taxon>Metazoa</taxon>
        <taxon>Ecdysozoa</taxon>
        <taxon>Nematoda</taxon>
        <taxon>Chromadorea</taxon>
        <taxon>Rhabditida</taxon>
        <taxon>Rhabditina</taxon>
        <taxon>Rhabditomorpha</taxon>
        <taxon>Rhabditoidea</taxon>
        <taxon>Rhabditidae</taxon>
        <taxon>Peloderinae</taxon>
        <taxon>Caenorhabditis</taxon>
    </lineage>
</organism>
<evidence type="ECO:0000313" key="1">
    <source>
        <dbReference type="EMBL" id="CAD6196224.1"/>
    </source>
</evidence>
<gene>
    <name evidence="1" type="ORF">CAUJ_LOCUS12139</name>
</gene>
<keyword evidence="2" id="KW-1185">Reference proteome</keyword>
<protein>
    <submittedName>
        <fullName evidence="1">Uncharacterized protein</fullName>
    </submittedName>
</protein>
<reference evidence="1" key="1">
    <citation type="submission" date="2020-10" db="EMBL/GenBank/DDBJ databases">
        <authorList>
            <person name="Kikuchi T."/>
        </authorList>
    </citation>
    <scope>NUCLEOTIDE SEQUENCE</scope>
    <source>
        <strain evidence="1">NKZ352</strain>
    </source>
</reference>
<accession>A0A8S1HT47</accession>
<dbReference type="AlphaFoldDB" id="A0A8S1HT47"/>
<dbReference type="EMBL" id="CAJGYM010000069">
    <property type="protein sequence ID" value="CAD6196224.1"/>
    <property type="molecule type" value="Genomic_DNA"/>
</dbReference>